<dbReference type="OrthoDB" id="6379714at2"/>
<dbReference type="Proteomes" id="UP000270036">
    <property type="component" value="Chromosome"/>
</dbReference>
<reference evidence="2 4" key="2">
    <citation type="submission" date="2018-12" db="EMBL/GenBank/DDBJ databases">
        <authorList>
            <consortium name="Pathogen Informatics"/>
        </authorList>
    </citation>
    <scope>NUCLEOTIDE SEQUENCE [LARGE SCALE GENOMIC DNA]</scope>
    <source>
        <strain evidence="2 4">NCTC13489</strain>
    </source>
</reference>
<accession>A0A3S4YJ44</accession>
<dbReference type="Proteomes" id="UP000028349">
    <property type="component" value="Unassembled WGS sequence"/>
</dbReference>
<evidence type="ECO:0000313" key="2">
    <source>
        <dbReference type="EMBL" id="VEH98470.1"/>
    </source>
</evidence>
<proteinExistence type="predicted"/>
<evidence type="ECO:0000313" key="3">
    <source>
        <dbReference type="Proteomes" id="UP000028349"/>
    </source>
</evidence>
<dbReference type="EMBL" id="LR134441">
    <property type="protein sequence ID" value="VEH98470.1"/>
    <property type="molecule type" value="Genomic_DNA"/>
</dbReference>
<name>A0A3S4YJ44_9FLAO</name>
<reference evidence="1 3" key="1">
    <citation type="submission" date="2014-07" db="EMBL/GenBank/DDBJ databases">
        <authorList>
            <person name="Pisani N.G."/>
            <person name="Newman J.D."/>
        </authorList>
    </citation>
    <scope>NUCLEOTIDE SEQUENCE [LARGE SCALE GENOMIC DNA]</scope>
    <source>
        <strain evidence="1 3">LMG 24720</strain>
    </source>
</reference>
<gene>
    <name evidence="1" type="ORF">HY04_12975</name>
    <name evidence="2" type="ORF">NCTC13489_00985</name>
</gene>
<organism evidence="2 4">
    <name type="scientific">Kaistella antarctica</name>
    <dbReference type="NCBI Taxonomy" id="266748"/>
    <lineage>
        <taxon>Bacteria</taxon>
        <taxon>Pseudomonadati</taxon>
        <taxon>Bacteroidota</taxon>
        <taxon>Flavobacteriia</taxon>
        <taxon>Flavobacteriales</taxon>
        <taxon>Weeksellaceae</taxon>
        <taxon>Chryseobacterium group</taxon>
        <taxon>Kaistella</taxon>
    </lineage>
</organism>
<dbReference type="AlphaFoldDB" id="A0A3S4YJ44"/>
<protein>
    <submittedName>
        <fullName evidence="2">Uncharacterized protein</fullName>
    </submittedName>
</protein>
<keyword evidence="3" id="KW-1185">Reference proteome</keyword>
<evidence type="ECO:0000313" key="4">
    <source>
        <dbReference type="Proteomes" id="UP000270036"/>
    </source>
</evidence>
<dbReference type="EMBL" id="JPEP01000002">
    <property type="protein sequence ID" value="KEY19313.1"/>
    <property type="molecule type" value="Genomic_DNA"/>
</dbReference>
<evidence type="ECO:0000313" key="1">
    <source>
        <dbReference type="EMBL" id="KEY19313.1"/>
    </source>
</evidence>
<dbReference type="RefSeq" id="WP_034720325.1">
    <property type="nucleotide sequence ID" value="NZ_FOIX01000003.1"/>
</dbReference>
<dbReference type="KEGG" id="cant:NCTC13489_00985"/>
<sequence>MELNFYMFNMQKLLFIVQELHHRGYEKVRVIPSLSNTGLAWRCSLICTDDDRKESIPASTWIQKVLKIGEESDESIKDLTDVMERDYPKFFKKCLGKNSLYTEWYSQMLKSLEKDELPYAFADYFGPTNYWKTSNNKKIYTLPNEEQYY</sequence>